<dbReference type="InterPro" id="IPR016181">
    <property type="entry name" value="Acyl_CoA_acyltransferase"/>
</dbReference>
<gene>
    <name evidence="2" type="ORF">IAB59_07915</name>
</gene>
<dbReference type="SUPFAM" id="SSF55729">
    <property type="entry name" value="Acyl-CoA N-acyltransferases (Nat)"/>
    <property type="match status" value="1"/>
</dbReference>
<dbReference type="PANTHER" id="PTHR31435:SF9">
    <property type="entry name" value="PROTEIN NATD1"/>
    <property type="match status" value="1"/>
</dbReference>
<name>A0A9D1GCA9_9FIRM</name>
<reference evidence="2" key="1">
    <citation type="submission" date="2020-10" db="EMBL/GenBank/DDBJ databases">
        <authorList>
            <person name="Gilroy R."/>
        </authorList>
    </citation>
    <scope>NUCLEOTIDE SEQUENCE</scope>
    <source>
        <strain evidence="2">CHK195-26880</strain>
    </source>
</reference>
<dbReference type="Proteomes" id="UP000886833">
    <property type="component" value="Unassembled WGS sequence"/>
</dbReference>
<evidence type="ECO:0000313" key="3">
    <source>
        <dbReference type="Proteomes" id="UP000886833"/>
    </source>
</evidence>
<accession>A0A9D1GCA9</accession>
<evidence type="ECO:0000259" key="1">
    <source>
        <dbReference type="PROSITE" id="PS51729"/>
    </source>
</evidence>
<organism evidence="2 3">
    <name type="scientific">Candidatus Onthousia faecipullorum</name>
    <dbReference type="NCBI Taxonomy" id="2840887"/>
    <lineage>
        <taxon>Bacteria</taxon>
        <taxon>Bacillati</taxon>
        <taxon>Bacillota</taxon>
        <taxon>Bacilli</taxon>
        <taxon>Candidatus Onthousia</taxon>
    </lineage>
</organism>
<dbReference type="CDD" id="cd04301">
    <property type="entry name" value="NAT_SF"/>
    <property type="match status" value="1"/>
</dbReference>
<dbReference type="PANTHER" id="PTHR31435">
    <property type="entry name" value="PROTEIN NATD1"/>
    <property type="match status" value="1"/>
</dbReference>
<dbReference type="AlphaFoldDB" id="A0A9D1GCA9"/>
<dbReference type="EMBL" id="DVKQ01000101">
    <property type="protein sequence ID" value="HIT38385.1"/>
    <property type="molecule type" value="Genomic_DNA"/>
</dbReference>
<proteinExistence type="predicted"/>
<dbReference type="InterPro" id="IPR045057">
    <property type="entry name" value="Gcn5-rel_NAT"/>
</dbReference>
<dbReference type="Pfam" id="PF14542">
    <property type="entry name" value="Acetyltransf_CG"/>
    <property type="match status" value="1"/>
</dbReference>
<evidence type="ECO:0000313" key="2">
    <source>
        <dbReference type="EMBL" id="HIT38385.1"/>
    </source>
</evidence>
<protein>
    <submittedName>
        <fullName evidence="2">N-acetyltransferase</fullName>
    </submittedName>
</protein>
<reference evidence="2" key="2">
    <citation type="journal article" date="2021" name="PeerJ">
        <title>Extensive microbial diversity within the chicken gut microbiome revealed by metagenomics and culture.</title>
        <authorList>
            <person name="Gilroy R."/>
            <person name="Ravi A."/>
            <person name="Getino M."/>
            <person name="Pursley I."/>
            <person name="Horton D.L."/>
            <person name="Alikhan N.F."/>
            <person name="Baker D."/>
            <person name="Gharbi K."/>
            <person name="Hall N."/>
            <person name="Watson M."/>
            <person name="Adriaenssens E.M."/>
            <person name="Foster-Nyarko E."/>
            <person name="Jarju S."/>
            <person name="Secka A."/>
            <person name="Antonio M."/>
            <person name="Oren A."/>
            <person name="Chaudhuri R.R."/>
            <person name="La Ragione R."/>
            <person name="Hildebrand F."/>
            <person name="Pallen M.J."/>
        </authorList>
    </citation>
    <scope>NUCLEOTIDE SEQUENCE</scope>
    <source>
        <strain evidence="2">CHK195-26880</strain>
    </source>
</reference>
<comment type="caution">
    <text evidence="2">The sequence shown here is derived from an EMBL/GenBank/DDBJ whole genome shotgun (WGS) entry which is preliminary data.</text>
</comment>
<dbReference type="PROSITE" id="PS51729">
    <property type="entry name" value="GNAT_YJDJ"/>
    <property type="match status" value="1"/>
</dbReference>
<sequence length="95" mass="10974">MFKVEENRTIYLDDKGNILGEVDYPYISSNVVDVNHTYVDISLRGKGIASLLLTYAFNYFKENNIKVKCSCTYAIKWINNHKEYSNLVIDLVNIS</sequence>
<dbReference type="InterPro" id="IPR031165">
    <property type="entry name" value="GNAT_YJDJ"/>
</dbReference>
<feature type="domain" description="N-acetyltransferase" evidence="1">
    <location>
        <begin position="2"/>
        <end position="89"/>
    </location>
</feature>
<dbReference type="Gene3D" id="3.40.630.30">
    <property type="match status" value="1"/>
</dbReference>